<feature type="region of interest" description="Disordered" evidence="8">
    <location>
        <begin position="2095"/>
        <end position="2124"/>
    </location>
</feature>
<feature type="region of interest" description="Disordered" evidence="8">
    <location>
        <begin position="1696"/>
        <end position="1731"/>
    </location>
</feature>
<evidence type="ECO:0000313" key="11">
    <source>
        <dbReference type="RefSeq" id="XP_026135185.1"/>
    </source>
</evidence>
<dbReference type="KEGG" id="caua:113113238"/>
<feature type="coiled-coil region" evidence="7">
    <location>
        <begin position="1340"/>
        <end position="1388"/>
    </location>
</feature>
<feature type="coiled-coil region" evidence="7">
    <location>
        <begin position="1847"/>
        <end position="1901"/>
    </location>
</feature>
<feature type="coiled-coil region" evidence="7">
    <location>
        <begin position="2243"/>
        <end position="2485"/>
    </location>
</feature>
<dbReference type="GO" id="GO:0031267">
    <property type="term" value="F:small GTPase binding"/>
    <property type="evidence" value="ECO:0007669"/>
    <property type="project" value="TreeGrafter"/>
</dbReference>
<keyword evidence="4" id="KW-0333">Golgi apparatus</keyword>
<keyword evidence="6" id="KW-0472">Membrane</keyword>
<evidence type="ECO:0000256" key="1">
    <source>
        <dbReference type="ARBA" id="ARBA00004394"/>
    </source>
</evidence>
<feature type="coiled-coil region" evidence="7">
    <location>
        <begin position="809"/>
        <end position="899"/>
    </location>
</feature>
<evidence type="ECO:0000259" key="9">
    <source>
        <dbReference type="PROSITE" id="PS50913"/>
    </source>
</evidence>
<keyword evidence="5 7" id="KW-0175">Coiled coil</keyword>
<gene>
    <name evidence="11" type="primary">LOC113113238</name>
</gene>
<feature type="region of interest" description="Disordered" evidence="8">
    <location>
        <begin position="124"/>
        <end position="143"/>
    </location>
</feature>
<feature type="coiled-coil region" evidence="7">
    <location>
        <begin position="1930"/>
        <end position="2020"/>
    </location>
</feature>
<feature type="region of interest" description="Disordered" evidence="8">
    <location>
        <begin position="2048"/>
        <end position="2068"/>
    </location>
</feature>
<feature type="compositionally biased region" description="Low complexity" evidence="8">
    <location>
        <begin position="177"/>
        <end position="197"/>
    </location>
</feature>
<feature type="coiled-coil region" evidence="7">
    <location>
        <begin position="240"/>
        <end position="457"/>
    </location>
</feature>
<feature type="coiled-coil region" evidence="7">
    <location>
        <begin position="955"/>
        <end position="1311"/>
    </location>
</feature>
<evidence type="ECO:0000256" key="7">
    <source>
        <dbReference type="SAM" id="Coils"/>
    </source>
</evidence>
<dbReference type="InterPro" id="IPR019459">
    <property type="entry name" value="GRAB"/>
</dbReference>
<evidence type="ECO:0000256" key="6">
    <source>
        <dbReference type="ARBA" id="ARBA00023136"/>
    </source>
</evidence>
<evidence type="ECO:0000256" key="2">
    <source>
        <dbReference type="ARBA" id="ARBA00022692"/>
    </source>
</evidence>
<keyword evidence="3" id="KW-1133">Transmembrane helix</keyword>
<feature type="domain" description="GRIP" evidence="9">
    <location>
        <begin position="2492"/>
        <end position="2541"/>
    </location>
</feature>
<evidence type="ECO:0000256" key="5">
    <source>
        <dbReference type="ARBA" id="ARBA00023054"/>
    </source>
</evidence>
<dbReference type="PROSITE" id="PS50913">
    <property type="entry name" value="GRIP"/>
    <property type="match status" value="1"/>
</dbReference>
<feature type="compositionally biased region" description="Polar residues" evidence="8">
    <location>
        <begin position="95"/>
        <end position="111"/>
    </location>
</feature>
<dbReference type="PANTHER" id="PTHR18921">
    <property type="entry name" value="MYOSIN HEAVY CHAIN - RELATED"/>
    <property type="match status" value="1"/>
</dbReference>
<dbReference type="GO" id="GO:0006888">
    <property type="term" value="P:endoplasmic reticulum to Golgi vesicle-mediated transport"/>
    <property type="evidence" value="ECO:0007669"/>
    <property type="project" value="TreeGrafter"/>
</dbReference>
<feature type="coiled-coil region" evidence="7">
    <location>
        <begin position="490"/>
        <end position="595"/>
    </location>
</feature>
<evidence type="ECO:0000256" key="4">
    <source>
        <dbReference type="ARBA" id="ARBA00023034"/>
    </source>
</evidence>
<feature type="region of interest" description="Disordered" evidence="8">
    <location>
        <begin position="27"/>
        <end position="70"/>
    </location>
</feature>
<feature type="compositionally biased region" description="Polar residues" evidence="8">
    <location>
        <begin position="1698"/>
        <end position="1708"/>
    </location>
</feature>
<dbReference type="RefSeq" id="XP_026135185.1">
    <property type="nucleotide sequence ID" value="XM_026279400.1"/>
</dbReference>
<evidence type="ECO:0000256" key="8">
    <source>
        <dbReference type="SAM" id="MobiDB-lite"/>
    </source>
</evidence>
<feature type="region of interest" description="Disordered" evidence="8">
    <location>
        <begin position="149"/>
        <end position="211"/>
    </location>
</feature>
<sequence length="2698" mass="304165">MSWLVDLAGKAENFLNKVDQGAASALTKNSQMSSLSYNSPDTTDSIQYDSAAHSSTQQHRDSISSSTHGASPFISTAAGNIKKSNATVLAGTANVSSTMPLGSSSKVSSNFVRPKKPEVNDDLLFDFLNSSDPPQSERKEVRREMVSKVLGPTVGPAPTQMSPISVTGDPSVAATPSSSQGLSRNSSLGSLSNSSHSVKTEDGSTRDQSQADVQENLNPAVHVPTEVQPAPEISPQELQQQGQEQVISNLRLENQLLRNEVSSLNQEMASLIQKAKNMQEEVNLARARAEKWNSDHSRVDRTVRELRAQVDDLTEALSAKDGQLAVLKVRLDEADQLLKARNSALEEVQNERIRILQDHSEGSSLQSQNLQTLHDRIRDAEAAVKREQESYRQIQSEFAARLAKVESERQQLAESLTNAERRVTEEKQRAEELLQQVKSARSAAEYTKQELQDYKNKASRILQSKEKLISSLKEGSGLEVLEGAGAGVELEELRHEKELQREEIQNLQAQIQSLRTEIQDLETQALTESENWREQLAEVQEQHAQQIRAKQEMEAELERSKQELQYIEEEHHRTKTTLQGRVKDREDEIQKLRNQLTNKALSNSGQAELEGRLHQLTETLIQKQTMLEALGTEKNSLVFQLERLEQQLKSLQGGQNSSSHISMAAMEGPGARQRNTPILFNDADGPGTGVYGKVREAASTIDRFSIRLGIFLRRYPIARVFVIIYMALLHLWVLIVLLTYTPEMHQTHPDGRKARVFNQGLDPDRLIMSSWLGGLGSGLGQSLGQVGGSLSSFTGQISNFTKDILLESAEEVEDAASELQVSSSRLQELETLYAAQKSEYERLRRINSELEEKLEAAEIQVKQQSVEYRTLLQQKEVEISHLKARQSGLQEEIQKLQHSAQAVAFSSDSAAVLPITTAATTTTSSSFLHRSSAVHQGFHGDEVDLSDVLWSQQEINRLSNEVHRLEADVAHWRRVAQASKLPGVDGNGHQGEVVKMQRMIKELREEMAREVDEHQHELAALQDAQRVKMAEISKRHRQELAEYEERIEELEEQLQSEGGNVAQKSTTVQDSAKLQELQSIIQSLQEEAELQRKQHRDLLASLEEAEHQKTKLEREKEEAAVENTELLQNYSRLQKSVNELQARVQEQEGKSMLKTQHENEIQTLKKALAGAEKEMARLRTLSESSPTEEVEHADILELNTIVDTLRKEKEELEREKLALVERLTLAKERHEGLESESAVELSQEVSDLKSQLHQREQALKQAHLDIETLSAELEELDRQNQEATQHFITVKEQLSLQKTQADAEKAHLQSDLNSSLDQRRTLQLELEAQGEKLSQSAFSLNELHMAKQQLETTVKELREKLCKSQDLGKELRQETSELKRTLQERESELTALCEKLTHSGEQGNEFEEHRKVLDARDEEIQGLRAELAEVKSSYERAISEDFELKIENRKLKEECTQTLEKIDSLERQIQDGQASLSRISLEKDTRIEALKLEKSQLESELSRTEKRLSDQTKQYQQTIDELTRARSMDASALQTEHERMVKLNQEKDLLIAELRREMEQMVSDHKDTSEMLDITVAGQNQLTELLQEKDEFAETLKAQAAETKQELEHKFFGATQECDSLRRSVEEKDKQLGVMKEENSHLKEEIDRLRDQQSRPQLLSEPRTLDIITELETEVAQLKAARDQLEKEVQSLRKVSEEQQATQGQSHIRSVEILQEDKTQSLNGENGNEKHDLSKVEIEKLVKGISEKETEINQLNEKNLSLTKQLDQLVVSQNELGKLSQMVLQKDLEIQALHARVAGGHGQDVVFLQQQLQAYAVEREQVLAVLNEKTRENSQLRSDYHRIMDIVASKEAALLKLQQENQRLSTMSDPSGSQEMFRETIQNLSRIIREKDIEIDALTQKCQTLVTVLQESGGGNSVSGGSGGVSSNQFEELLQERDSLKQQVKKMEEWKQQVITTVRNMQHESAQLQEELLKLQGQVSADSDCSSQLSVDYTRLIQSYEQKEKRLGFLSQELAQVQQTISQLSSTKDVLLGKLGNVKHSPEASATQAFAPPNLKGAAPPGQDESLHQELQSMQRILAEKESIIRILQENNHRLSNSASLSESDQRSHAEELKQAREKQESLQRSLREKDLLIKTKGDQLSQVSENLRNRENDNEVLKQAVTNLKERALILELDVKKLKEENEAIAAKAREKETEFRALQETNMQVSLLLREREFQFSAVNEKASAIEKMLKDKEQGKSGELNQLLNEVKSMQEKAVLFQQERDQVMMALKQKQMETSALQSELQHTRDKEQRLKQEVERLRNHLLEIEDSYTREALAAEDREGELRRRVALLEERLASSSNAVESASQQASLQVESLQEQLNGAVRQRDEALIQLRAAQDQINQYAVSLSNLQMVLEQFQQEEKAMYSAELEKHKREKEEWRTKAESLQDQAASLQINLDEATAALESASRLTDQLDLKEEQIEDLKKQVDVRQEMLEEAQRKLMNLVNSTEGKVDKVLMKNLYLGYFHTPRNKRSEVLRLMGNVLGLDRDEVTELLQEEGKSGMTGWVSSWLGGRAVQSVPNTPQRPTHAQNLNSSFSEMFVKFLEVESTPALPAPKLPVYDIKPLSAPPPGRSTASTPASGVSGPGKRTGDSNPFLAPRSAAVPLLNPAGAGSTTGSGGHLLMKPISAALPTFTPVPVSAEASGGAVLKDLLKQ</sequence>
<protein>
    <submittedName>
        <fullName evidence="11">Thyroid receptor-interacting protein 11-like</fullName>
    </submittedName>
</protein>
<feature type="coiled-coil region" evidence="7">
    <location>
        <begin position="1738"/>
        <end position="1772"/>
    </location>
</feature>
<organism evidence="10 11">
    <name type="scientific">Carassius auratus</name>
    <name type="common">Goldfish</name>
    <dbReference type="NCBI Taxonomy" id="7957"/>
    <lineage>
        <taxon>Eukaryota</taxon>
        <taxon>Metazoa</taxon>
        <taxon>Chordata</taxon>
        <taxon>Craniata</taxon>
        <taxon>Vertebrata</taxon>
        <taxon>Euteleostomi</taxon>
        <taxon>Actinopterygii</taxon>
        <taxon>Neopterygii</taxon>
        <taxon>Teleostei</taxon>
        <taxon>Ostariophysi</taxon>
        <taxon>Cypriniformes</taxon>
        <taxon>Cyprinidae</taxon>
        <taxon>Cyprininae</taxon>
        <taxon>Carassius</taxon>
    </lineage>
</organism>
<comment type="subcellular location">
    <subcellularLocation>
        <location evidence="1">Golgi apparatus membrane</location>
    </subcellularLocation>
</comment>
<feature type="region of interest" description="Disordered" evidence="8">
    <location>
        <begin position="95"/>
        <end position="114"/>
    </location>
</feature>
<reference evidence="11" key="1">
    <citation type="submission" date="2025-08" db="UniProtKB">
        <authorList>
            <consortium name="RefSeq"/>
        </authorList>
    </citation>
    <scope>IDENTIFICATION</scope>
    <source>
        <strain evidence="11">Wakin</strain>
        <tissue evidence="11">Muscle</tissue>
    </source>
</reference>
<dbReference type="OrthoDB" id="425925at2759"/>
<evidence type="ECO:0000313" key="10">
    <source>
        <dbReference type="Proteomes" id="UP000515129"/>
    </source>
</evidence>
<accession>A0A6P6QS77</accession>
<keyword evidence="10" id="KW-1185">Reference proteome</keyword>
<feature type="compositionally biased region" description="Basic and acidic residues" evidence="8">
    <location>
        <begin position="2104"/>
        <end position="2124"/>
    </location>
</feature>
<feature type="region of interest" description="Disordered" evidence="8">
    <location>
        <begin position="2607"/>
        <end position="2642"/>
    </location>
</feature>
<dbReference type="InterPro" id="IPR019177">
    <property type="entry name" value="Golgin_subfamily_A_member_5"/>
</dbReference>
<dbReference type="Pfam" id="PF09787">
    <property type="entry name" value="Golgin_A5"/>
    <property type="match status" value="1"/>
</dbReference>
<evidence type="ECO:0000256" key="3">
    <source>
        <dbReference type="ARBA" id="ARBA00022989"/>
    </source>
</evidence>
<name>A0A6P6QS77_CARAU</name>
<dbReference type="Proteomes" id="UP000515129">
    <property type="component" value="Chromosome 13"/>
</dbReference>
<dbReference type="Pfam" id="PF10375">
    <property type="entry name" value="GRAB"/>
    <property type="match status" value="1"/>
</dbReference>
<proteinExistence type="predicted"/>
<dbReference type="GO" id="GO:0000139">
    <property type="term" value="C:Golgi membrane"/>
    <property type="evidence" value="ECO:0007669"/>
    <property type="project" value="UniProtKB-SubCell"/>
</dbReference>
<dbReference type="GeneID" id="113113238"/>
<dbReference type="Gene3D" id="1.10.287.1490">
    <property type="match status" value="1"/>
</dbReference>
<dbReference type="GO" id="GO:0007030">
    <property type="term" value="P:Golgi organization"/>
    <property type="evidence" value="ECO:0007669"/>
    <property type="project" value="InterPro"/>
</dbReference>
<keyword evidence="2" id="KW-0812">Transmembrane</keyword>
<dbReference type="InterPro" id="IPR000237">
    <property type="entry name" value="GRIP_dom"/>
</dbReference>
<dbReference type="PANTHER" id="PTHR18921:SF2">
    <property type="entry name" value="THYROID RECEPTOR-INTERACTING PROTEIN 11"/>
    <property type="match status" value="1"/>
</dbReference>